<keyword evidence="3" id="KW-0723">Serine/threonine-protein kinase</keyword>
<feature type="transmembrane region" description="Helical" evidence="19">
    <location>
        <begin position="411"/>
        <end position="430"/>
    </location>
</feature>
<evidence type="ECO:0000256" key="10">
    <source>
        <dbReference type="ARBA" id="ARBA00022741"/>
    </source>
</evidence>
<keyword evidence="13 19" id="KW-1133">Transmembrane helix</keyword>
<evidence type="ECO:0000313" key="23">
    <source>
        <dbReference type="Proteomes" id="UP000501690"/>
    </source>
</evidence>
<dbReference type="InterPro" id="IPR001611">
    <property type="entry name" value="Leu-rich_rpt"/>
</dbReference>
<keyword evidence="10 18" id="KW-0547">Nucleotide-binding</keyword>
<dbReference type="SUPFAM" id="SSF52058">
    <property type="entry name" value="L domain-like"/>
    <property type="match status" value="1"/>
</dbReference>
<keyword evidence="11 22" id="KW-0418">Kinase</keyword>
<feature type="transmembrane region" description="Helical" evidence="19">
    <location>
        <begin position="1300"/>
        <end position="1316"/>
    </location>
</feature>
<keyword evidence="7 19" id="KW-0812">Transmembrane</keyword>
<dbReference type="InterPro" id="IPR011009">
    <property type="entry name" value="Kinase-like_dom_sf"/>
</dbReference>
<keyword evidence="9" id="KW-0677">Repeat</keyword>
<comment type="catalytic activity">
    <reaction evidence="16">
        <text>L-threonyl-[protein] + ATP = O-phospho-L-threonyl-[protein] + ADP + H(+)</text>
        <dbReference type="Rhea" id="RHEA:46608"/>
        <dbReference type="Rhea" id="RHEA-COMP:11060"/>
        <dbReference type="Rhea" id="RHEA-COMP:11605"/>
        <dbReference type="ChEBI" id="CHEBI:15378"/>
        <dbReference type="ChEBI" id="CHEBI:30013"/>
        <dbReference type="ChEBI" id="CHEBI:30616"/>
        <dbReference type="ChEBI" id="CHEBI:61977"/>
        <dbReference type="ChEBI" id="CHEBI:456216"/>
        <dbReference type="EC" id="2.7.11.1"/>
    </reaction>
</comment>
<evidence type="ECO:0000256" key="16">
    <source>
        <dbReference type="ARBA" id="ARBA00047899"/>
    </source>
</evidence>
<feature type="domain" description="Protein kinase" evidence="21">
    <location>
        <begin position="234"/>
        <end position="593"/>
    </location>
</feature>
<feature type="signal peptide" evidence="20">
    <location>
        <begin position="1"/>
        <end position="22"/>
    </location>
</feature>
<protein>
    <recommendedName>
        <fullName evidence="2">non-specific serine/threonine protein kinase</fullName>
        <ecNumber evidence="2">2.7.11.1</ecNumber>
    </recommendedName>
</protein>
<feature type="domain" description="Protein kinase" evidence="21">
    <location>
        <begin position="1865"/>
        <end position="2140"/>
    </location>
</feature>
<evidence type="ECO:0000256" key="1">
    <source>
        <dbReference type="ARBA" id="ARBA00004167"/>
    </source>
</evidence>
<keyword evidence="14 19" id="KW-0472">Membrane</keyword>
<evidence type="ECO:0000256" key="4">
    <source>
        <dbReference type="ARBA" id="ARBA00022553"/>
    </source>
</evidence>
<evidence type="ECO:0000256" key="13">
    <source>
        <dbReference type="ARBA" id="ARBA00022989"/>
    </source>
</evidence>
<evidence type="ECO:0000256" key="11">
    <source>
        <dbReference type="ARBA" id="ARBA00022777"/>
    </source>
</evidence>
<dbReference type="Gene3D" id="3.80.10.10">
    <property type="entry name" value="Ribonuclease Inhibitor"/>
    <property type="match status" value="3"/>
</dbReference>
<dbReference type="FunFam" id="3.80.10.10:FF:000129">
    <property type="entry name" value="Leucine-rich repeat receptor-like kinase"/>
    <property type="match status" value="3"/>
</dbReference>
<feature type="transmembrane region" description="Helical" evidence="19">
    <location>
        <begin position="163"/>
        <end position="186"/>
    </location>
</feature>
<feature type="binding site" evidence="18">
    <location>
        <position position="261"/>
    </location>
    <ligand>
        <name>ATP</name>
        <dbReference type="ChEBI" id="CHEBI:30616"/>
    </ligand>
</feature>
<feature type="binding site" evidence="18">
    <location>
        <position position="1892"/>
    </location>
    <ligand>
        <name>ATP</name>
        <dbReference type="ChEBI" id="CHEBI:30616"/>
    </ligand>
</feature>
<dbReference type="InterPro" id="IPR008271">
    <property type="entry name" value="Ser/Thr_kinase_AS"/>
</dbReference>
<evidence type="ECO:0000256" key="18">
    <source>
        <dbReference type="PROSITE-ProRule" id="PRU10141"/>
    </source>
</evidence>
<feature type="domain" description="Protein kinase" evidence="21">
    <location>
        <begin position="989"/>
        <end position="1262"/>
    </location>
</feature>
<name>A0A4D6N881_VIGUN</name>
<dbReference type="PANTHER" id="PTHR45631:SF202">
    <property type="entry name" value="SENESCENCE-INDUCED RECEPTOR-LIKE SERINE_THREONINE-PROTEIN KINASE"/>
    <property type="match status" value="1"/>
</dbReference>
<evidence type="ECO:0000259" key="21">
    <source>
        <dbReference type="PROSITE" id="PS50011"/>
    </source>
</evidence>
<dbReference type="GO" id="GO:0004674">
    <property type="term" value="F:protein serine/threonine kinase activity"/>
    <property type="evidence" value="ECO:0007669"/>
    <property type="project" value="UniProtKB-KW"/>
</dbReference>
<dbReference type="GO" id="GO:0005524">
    <property type="term" value="F:ATP binding"/>
    <property type="evidence" value="ECO:0007669"/>
    <property type="project" value="UniProtKB-UniRule"/>
</dbReference>
<feature type="chain" id="PRO_5020038607" description="non-specific serine/threonine protein kinase" evidence="20">
    <location>
        <begin position="23"/>
        <end position="2171"/>
    </location>
</feature>
<dbReference type="GO" id="GO:0016020">
    <property type="term" value="C:membrane"/>
    <property type="evidence" value="ECO:0007669"/>
    <property type="project" value="UniProtKB-SubCell"/>
</dbReference>
<dbReference type="PROSITE" id="PS50011">
    <property type="entry name" value="PROTEIN_KINASE_DOM"/>
    <property type="match status" value="3"/>
</dbReference>
<dbReference type="Pfam" id="PF07714">
    <property type="entry name" value="PK_Tyr_Ser-Thr"/>
    <property type="match status" value="3"/>
</dbReference>
<gene>
    <name evidence="22" type="ORF">DEO72_LG10g243</name>
</gene>
<evidence type="ECO:0000256" key="3">
    <source>
        <dbReference type="ARBA" id="ARBA00022527"/>
    </source>
</evidence>
<organism evidence="22 23">
    <name type="scientific">Vigna unguiculata</name>
    <name type="common">Cowpea</name>
    <dbReference type="NCBI Taxonomy" id="3917"/>
    <lineage>
        <taxon>Eukaryota</taxon>
        <taxon>Viridiplantae</taxon>
        <taxon>Streptophyta</taxon>
        <taxon>Embryophyta</taxon>
        <taxon>Tracheophyta</taxon>
        <taxon>Spermatophyta</taxon>
        <taxon>Magnoliopsida</taxon>
        <taxon>eudicotyledons</taxon>
        <taxon>Gunneridae</taxon>
        <taxon>Pentapetalae</taxon>
        <taxon>rosids</taxon>
        <taxon>fabids</taxon>
        <taxon>Fabales</taxon>
        <taxon>Fabaceae</taxon>
        <taxon>Papilionoideae</taxon>
        <taxon>50 kb inversion clade</taxon>
        <taxon>NPAAA clade</taxon>
        <taxon>indigoferoid/millettioid clade</taxon>
        <taxon>Phaseoleae</taxon>
        <taxon>Vigna</taxon>
    </lineage>
</organism>
<dbReference type="SUPFAM" id="SSF56112">
    <property type="entry name" value="Protein kinase-like (PK-like)"/>
    <property type="match status" value="3"/>
</dbReference>
<dbReference type="EMBL" id="CP039354">
    <property type="protein sequence ID" value="QCE09024.1"/>
    <property type="molecule type" value="Genomic_DNA"/>
</dbReference>
<dbReference type="Pfam" id="PF12819">
    <property type="entry name" value="Malectin_like"/>
    <property type="match status" value="2"/>
</dbReference>
<evidence type="ECO:0000256" key="20">
    <source>
        <dbReference type="SAM" id="SignalP"/>
    </source>
</evidence>
<dbReference type="Gene3D" id="1.10.510.10">
    <property type="entry name" value="Transferase(Phosphotransferase) domain 1"/>
    <property type="match status" value="4"/>
</dbReference>
<keyword evidence="4" id="KW-0597">Phosphoprotein</keyword>
<accession>A0A4D6N881</accession>
<evidence type="ECO:0000256" key="14">
    <source>
        <dbReference type="ARBA" id="ARBA00023136"/>
    </source>
</evidence>
<keyword evidence="15 22" id="KW-0675">Receptor</keyword>
<reference evidence="22 23" key="1">
    <citation type="submission" date="2019-04" db="EMBL/GenBank/DDBJ databases">
        <title>An improved genome assembly and genetic linkage map for asparagus bean, Vigna unguiculata ssp. sesquipedialis.</title>
        <authorList>
            <person name="Xia Q."/>
            <person name="Zhang R."/>
            <person name="Dong Y."/>
        </authorList>
    </citation>
    <scope>NUCLEOTIDE SEQUENCE [LARGE SCALE GENOMIC DNA]</scope>
    <source>
        <tissue evidence="22">Leaf</tissue>
    </source>
</reference>
<dbReference type="Gene3D" id="3.30.200.20">
    <property type="entry name" value="Phosphorylase Kinase, domain 1"/>
    <property type="match status" value="2"/>
</dbReference>
<keyword evidence="6" id="KW-0808">Transferase</keyword>
<dbReference type="Pfam" id="PF00560">
    <property type="entry name" value="LRR_1"/>
    <property type="match status" value="6"/>
</dbReference>
<feature type="transmembrane region" description="Helical" evidence="19">
    <location>
        <begin position="1802"/>
        <end position="1826"/>
    </location>
</feature>
<dbReference type="Proteomes" id="UP000501690">
    <property type="component" value="Linkage Group LG10"/>
</dbReference>
<evidence type="ECO:0000256" key="6">
    <source>
        <dbReference type="ARBA" id="ARBA00022679"/>
    </source>
</evidence>
<dbReference type="SUPFAM" id="SSF52047">
    <property type="entry name" value="RNI-like"/>
    <property type="match status" value="1"/>
</dbReference>
<dbReference type="CDD" id="cd14066">
    <property type="entry name" value="STKc_IRAK"/>
    <property type="match status" value="2"/>
</dbReference>
<evidence type="ECO:0000256" key="19">
    <source>
        <dbReference type="SAM" id="Phobius"/>
    </source>
</evidence>
<dbReference type="EC" id="2.7.11.1" evidence="2"/>
<feature type="binding site" evidence="18">
    <location>
        <position position="1016"/>
    </location>
    <ligand>
        <name>ATP</name>
        <dbReference type="ChEBI" id="CHEBI:30616"/>
    </ligand>
</feature>
<dbReference type="InterPro" id="IPR003591">
    <property type="entry name" value="Leu-rich_rpt_typical-subtyp"/>
</dbReference>
<dbReference type="FunFam" id="1.10.510.10:FF:000146">
    <property type="entry name" value="LRR receptor-like serine/threonine-protein kinase IOS1"/>
    <property type="match status" value="2"/>
</dbReference>
<evidence type="ECO:0000313" key="22">
    <source>
        <dbReference type="EMBL" id="QCE09024.1"/>
    </source>
</evidence>
<proteinExistence type="predicted"/>
<evidence type="ECO:0000256" key="2">
    <source>
        <dbReference type="ARBA" id="ARBA00012513"/>
    </source>
</evidence>
<keyword evidence="23" id="KW-1185">Reference proteome</keyword>
<dbReference type="PROSITE" id="PS00108">
    <property type="entry name" value="PROTEIN_KINASE_ST"/>
    <property type="match status" value="2"/>
</dbReference>
<keyword evidence="8 20" id="KW-0732">Signal</keyword>
<dbReference type="InterPro" id="IPR001245">
    <property type="entry name" value="Ser-Thr/Tyr_kinase_cat_dom"/>
</dbReference>
<keyword evidence="12 18" id="KW-0067">ATP-binding</keyword>
<dbReference type="InterPro" id="IPR024788">
    <property type="entry name" value="Malectin-like_Carb-bd_dom"/>
</dbReference>
<sequence>MGMSSSFLVTFVGLLILIPAKGQPGNGTPFITAIEFRTLKNDTYVTQFGSLELYNHLRCDLGSDRGHRNLSSSGLYGKIDPSISNLTMLEKLDLSNNSLNGEIPDFLSQLRHLKILNLEKNNLSGIIPSALLRGSLSLSVDQNPYLCEPDQCNKKKNKKNNSIVTPLVASVGGVFILLAVVAAIFWTAKRRKAKALTVENDQSEKSLQYTEQNDSSLQFQKQIYSYSDIIKITNNFTTIVGKGGFGTVYLGYIADTPVAVKMLSPSSVRGYQQFQAEVKLLMRVHHKNLTSLVGYCNEGTNKGLVYEYMANGNLQEHLSGKRSKRNFFSWEKRLRIAVDAASGDINAIVDSRLEGDLDSNSVWKAVEIAMACVSPNPNRRPIISVVVNELKESLSMEIARIEDRSTHTKMGTLRCFLVGFVGGLLLAVLIQAQDQSGFISIDCGAPEDVSYTESKTGINYTSDANLINTGVSKSIESDLRGKYQRQMWTVRSFPEGKRNCYKINITRGSKYLIRVSFLYGNYDDLNKTPEFDIHLGANRWGTVNINNGSNEVDMEIIHIPSQDYVQICLVDTGHGTPFISAIEFRTLPNNIYVTESGSLETYIRWDIGSNIGYRYDYDVYDRYWRYGNINNWTQLNVSISADALDQNVYKPPAIVMSTAVTPANVSAPLVISWRPADPTEQFYVYLYFMEIQELATNQTREFNIVENGKQRFSKFSPRNLLVTTLYSSSASSGKEIIYSLQKTQNSTLPPIINALEIYRVIDFPQSDTFEGDDDAITTIKSVYGVTRNWQGDPCAPVDYLWDGLNCSYSKNESPRITTLNLSSSGLSGKIDPSISNFTMLEKLDLSNNSLNGEIPDFLSNLQHLKILNLKKNNLSGLIPSALVEKSKGGSLSLSVDQNLCESGQCNEQDKESGKKKNIVAPLVASVSGVVLLLFVVAAILWTLKRRKMKALIVEKDQSQIAPQHTEQDDLLLPFRKQIYSYSDILKITNNFNTTLGRGGFGTVYLGHIDDTPVAVKMLSSSSVKGFQQFQAEVKLLMRVHHKNLTSLVGYCNEETNKGLIYEYMANGNLQEHLSGNRSKAKFFTWEERLRIAVDAALGLEYLHNGCKPSIIHRDIKSTNILLNEHFQAKLADFGLSKIIPTEGGTHVSTVVAGTPGYLDPEYFTTNRLTEKSDVYSFGVVLLEIITNQAVITRGAESIHISEWVRSLVVKGDMKAIVDSRLEGDYDTNSVWKAVEIATACVSPNMNRRPVTSEMVIELKESLSMEVARTKYRGNHSSDSGVTLNLNTEFIPQASLEMKRYFLLLIFQLSLILPIIVRAQSQSGFISIDCGLVDEPSYTDETTEIYYSSDINFTDGGVSHSISSTYKASLEKQFWNVRSFPVGTRHCYTLVSQGSGKKYLVRARFAYGSYDGKDSLPEFDIYLGDNWWGSVVFEDASSVVTKEIIYAASSDYVHVCLFNTGKGTPFISVLEVRILNSDAYLVNYVELLARFDVGLQDGEIVRFPDDVYDRIWTPYNSNDWKQIHTLLTLDHGATSYNFLPLPPSIVMGTAAIPANDTDNIEFHFLPKHNSSTLYAYMFFAEIQKLEANQIREFNIFVNGSILNIDPINPVYLQSGYNIAISENSLELSINKTSRSTLPPLLNAIEIYMARNFSQSETNQKDVDGIINVKSMYRIKRNWQGDPCTPLAYLWEGLNCSYAESGSAKIVSLNLSSSGLIGNIAFGISNLQYIEYLDLSNNNLTGAVPEFLHQLRFLRVLNLENNQLSGTIPTQLIALSQNGSLESYFGGNPNLCTTGSCNKNGNRVVVPLVASLGGAFLILIIAVISFCIHKKRQLAQLRKQMAYSRIKEELESNKQEFTYAEVLTMTKNFERVVGKGGFATVYHGRIDDTEVAVKMLSPSSQGYLQFKAEAKFVAVVHHKFLTSLIGYCDDSEHMALIYEYMANGDLSKHLSGKSKNILSWNQRLQIAVDTAEGLEYLHHGCNAPIVHRDVKTKNILLNEKLRGKLGDFGLSKIYPDESDTHMITGVAGTLGYLDPEYNRSNRLKAKSDVFSFGVVLLEIITGQPAISKSEEKIHIIQWVDSVLLEKEIKDIVDSRLQGEFDIDSVKKVLDTAMACVAPISINRPTMSHVVQELKQCLSNKMILPFDSGNLKSSSNNSITVSFDGISGESSLVR</sequence>
<dbReference type="PANTHER" id="PTHR45631">
    <property type="entry name" value="OS07G0107800 PROTEIN-RELATED"/>
    <property type="match status" value="1"/>
</dbReference>
<evidence type="ECO:0000256" key="17">
    <source>
        <dbReference type="ARBA" id="ARBA00048679"/>
    </source>
</evidence>
<evidence type="ECO:0000256" key="15">
    <source>
        <dbReference type="ARBA" id="ARBA00023170"/>
    </source>
</evidence>
<dbReference type="SMART" id="SM00369">
    <property type="entry name" value="LRR_TYP"/>
    <property type="match status" value="6"/>
</dbReference>
<evidence type="ECO:0000256" key="9">
    <source>
        <dbReference type="ARBA" id="ARBA00022737"/>
    </source>
</evidence>
<dbReference type="PROSITE" id="PS00107">
    <property type="entry name" value="PROTEIN_KINASE_ATP"/>
    <property type="match status" value="3"/>
</dbReference>
<evidence type="ECO:0000256" key="5">
    <source>
        <dbReference type="ARBA" id="ARBA00022614"/>
    </source>
</evidence>
<comment type="catalytic activity">
    <reaction evidence="17">
        <text>L-seryl-[protein] + ATP = O-phospho-L-seryl-[protein] + ADP + H(+)</text>
        <dbReference type="Rhea" id="RHEA:17989"/>
        <dbReference type="Rhea" id="RHEA-COMP:9863"/>
        <dbReference type="Rhea" id="RHEA-COMP:11604"/>
        <dbReference type="ChEBI" id="CHEBI:15378"/>
        <dbReference type="ChEBI" id="CHEBI:29999"/>
        <dbReference type="ChEBI" id="CHEBI:30616"/>
        <dbReference type="ChEBI" id="CHEBI:83421"/>
        <dbReference type="ChEBI" id="CHEBI:456216"/>
        <dbReference type="EC" id="2.7.11.1"/>
    </reaction>
</comment>
<dbReference type="PROSITE" id="PS51450">
    <property type="entry name" value="LRR"/>
    <property type="match status" value="2"/>
</dbReference>
<evidence type="ECO:0000256" key="12">
    <source>
        <dbReference type="ARBA" id="ARBA00022840"/>
    </source>
</evidence>
<comment type="subcellular location">
    <subcellularLocation>
        <location evidence="1">Membrane</location>
        <topology evidence="1">Single-pass membrane protein</topology>
    </subcellularLocation>
</comment>
<dbReference type="InterPro" id="IPR032675">
    <property type="entry name" value="LRR_dom_sf"/>
</dbReference>
<evidence type="ECO:0000256" key="7">
    <source>
        <dbReference type="ARBA" id="ARBA00022692"/>
    </source>
</evidence>
<dbReference type="InterPro" id="IPR000719">
    <property type="entry name" value="Prot_kinase_dom"/>
</dbReference>
<dbReference type="SMART" id="SM00220">
    <property type="entry name" value="S_TKc"/>
    <property type="match status" value="2"/>
</dbReference>
<feature type="transmembrane region" description="Helical" evidence="19">
    <location>
        <begin position="918"/>
        <end position="943"/>
    </location>
</feature>
<dbReference type="InterPro" id="IPR017441">
    <property type="entry name" value="Protein_kinase_ATP_BS"/>
</dbReference>
<evidence type="ECO:0000256" key="8">
    <source>
        <dbReference type="ARBA" id="ARBA00022729"/>
    </source>
</evidence>
<keyword evidence="5" id="KW-0433">Leucine-rich repeat</keyword>